<gene>
    <name evidence="1" type="ORF">A19Y_1405</name>
</gene>
<proteinExistence type="predicted"/>
<dbReference type="InterPro" id="IPR014710">
    <property type="entry name" value="RmlC-like_jellyroll"/>
</dbReference>
<dbReference type="InterPro" id="IPR011051">
    <property type="entry name" value="RmlC_Cupin_sf"/>
</dbReference>
<protein>
    <recommendedName>
        <fullName evidence="3">dTDP-4-dehydrorhamnose 3,5-epimerase</fullName>
    </recommendedName>
</protein>
<evidence type="ECO:0000313" key="2">
    <source>
        <dbReference type="Proteomes" id="UP000027395"/>
    </source>
</evidence>
<organism evidence="1 2">
    <name type="scientific">Planktothrix agardhii (strain NIVA-CYA 126/8)</name>
    <dbReference type="NCBI Taxonomy" id="388467"/>
    <lineage>
        <taxon>Bacteria</taxon>
        <taxon>Bacillati</taxon>
        <taxon>Cyanobacteriota</taxon>
        <taxon>Cyanophyceae</taxon>
        <taxon>Oscillatoriophycideae</taxon>
        <taxon>Oscillatoriales</taxon>
        <taxon>Microcoleaceae</taxon>
        <taxon>Planktothrix</taxon>
    </lineage>
</organism>
<accession>A0A073CR16</accession>
<dbReference type="eggNOG" id="COG1898">
    <property type="taxonomic scope" value="Bacteria"/>
</dbReference>
<dbReference type="EMBL" id="CM002803">
    <property type="protein sequence ID" value="KEI66460.1"/>
    <property type="molecule type" value="Genomic_DNA"/>
</dbReference>
<dbReference type="AlphaFoldDB" id="A0A073CR16"/>
<name>A0A073CR16_PLAA1</name>
<dbReference type="PATRIC" id="fig|388467.6.peg.1348"/>
<dbReference type="Proteomes" id="UP000027395">
    <property type="component" value="Chromosome"/>
</dbReference>
<dbReference type="HOGENOM" id="CLU_125966_0_0_3"/>
<sequence>MRHLCLYSRISLILLQNFTKTPLILDKSITFCIVRTINMGLIHQVEVRRLNSMRSGMVEFFTPQTSDETMTVQVEAGAVEKLFVHRFQTDQLLVVRGQFVLVILQNRQYRYIALSDRVPTVVKIPPGVPHGAVNLGTEDCLMVNALLRHGEPHELDYRPLNPPFPYNLVAVKRALESLDYPLTA</sequence>
<dbReference type="Gene3D" id="2.60.120.10">
    <property type="entry name" value="Jelly Rolls"/>
    <property type="match status" value="1"/>
</dbReference>
<dbReference type="SUPFAM" id="SSF51182">
    <property type="entry name" value="RmlC-like cupins"/>
    <property type="match status" value="1"/>
</dbReference>
<evidence type="ECO:0008006" key="3">
    <source>
        <dbReference type="Google" id="ProtNLM"/>
    </source>
</evidence>
<keyword evidence="2" id="KW-1185">Reference proteome</keyword>
<dbReference type="STRING" id="388467.A19Y_1405"/>
<reference evidence="1 2" key="1">
    <citation type="journal article" date="2014" name="Appl. Environ. Microbiol.">
        <title>Elucidation of insertion elements encoded on plasmids and in vitro construction of shuttle vectors from the toxic cyanobacterium Planktothrix.</title>
        <authorList>
            <person name="Christiansen G."/>
            <person name="Goesmann A."/>
            <person name="Kurmayer R."/>
        </authorList>
    </citation>
    <scope>NUCLEOTIDE SEQUENCE [LARGE SCALE GENOMIC DNA]</scope>
    <source>
        <strain evidence="1 2">NIVA-CYA 126/8</strain>
    </source>
</reference>
<evidence type="ECO:0000313" key="1">
    <source>
        <dbReference type="EMBL" id="KEI66460.1"/>
    </source>
</evidence>